<evidence type="ECO:0000256" key="5">
    <source>
        <dbReference type="ARBA" id="ARBA00022801"/>
    </source>
</evidence>
<sequence length="772" mass="85794">MNNSDSIQKNKRVMANNGFQKVMMIGTFSLLSLNLTVKAQLNPSIETKIDRLLKQMTLEEKVGQMAQVSIESLGGSKNGVFSFSDKMADAVVNYKVGSILNTPGVQSVEDWNRMIADIQVQAQKTRLKIPVLYGLDNVHGVNYVNGTTLFPQEIGQAATWNRQLVHEGAVITAYESRAAGVPWTFSPVLDLGTNPQWPRIWEGYGEDPYLISEMGVQFVKGIQDPLGSKEKLAVSLKHYMAYSDPKSGKDRTDAWIPEQYLREYHLPPFAAAVKAGARNVMVNSALINGIPTHVNKHILTDILKNELGFTGFIVTDWQDIENVYRRDRITKNIKEAIMLSINAGIDMSMIPYDYKGFTRDLIALVKEGKVSQSRIDDAVRRILRVKYELDLFNTPVTYVKDYPKFGSLEFRKAAYNMAAESITLLKNNNNTLPLRKEAKLLVTGPNANSMRTLNGGWSYTWQGERTEEYTGNYNTILKAVQKEFGPANVQYVEGVVYKMKGQYYEDSVTNIDSAVQAARNVDYVLLCLGENSYTETPGNLNDLSLSDNQLLLAEALYKTGKPVILILNEGRPRIIRKIETGAAAVLDIYLPSNFGGDALADILSGDINPSGKLPITYPRYTNDLAGYIHKPSEGADNPQGGNTNPQYPFGFGLSYTNFTYSNLSLNKTSFKPDEKVTVSVTITNSGSREGKETVQVYISDLIASFTPDVKRLRGFEKIDLAPGVAKTIQLQIPIKDLAFVNPQNKKVVEEGEFKVQVGNLSANFVVTSSKTF</sequence>
<evidence type="ECO:0000256" key="6">
    <source>
        <dbReference type="ARBA" id="ARBA00023295"/>
    </source>
</evidence>
<dbReference type="Pfam" id="PF00933">
    <property type="entry name" value="Glyco_hydro_3"/>
    <property type="match status" value="1"/>
</dbReference>
<evidence type="ECO:0000313" key="8">
    <source>
        <dbReference type="EMBL" id="SHE31711.1"/>
    </source>
</evidence>
<dbReference type="PANTHER" id="PTHR30620:SF16">
    <property type="entry name" value="LYSOSOMAL BETA GLUCOSIDASE"/>
    <property type="match status" value="1"/>
</dbReference>
<evidence type="ECO:0000256" key="3">
    <source>
        <dbReference type="ARBA" id="ARBA00012744"/>
    </source>
</evidence>
<feature type="domain" description="Fibronectin type III-like" evidence="7">
    <location>
        <begin position="692"/>
        <end position="761"/>
    </location>
</feature>
<reference evidence="8 9" key="1">
    <citation type="submission" date="2016-11" db="EMBL/GenBank/DDBJ databases">
        <authorList>
            <person name="Jaros S."/>
            <person name="Januszkiewicz K."/>
            <person name="Wedrychowicz H."/>
        </authorList>
    </citation>
    <scope>NUCLEOTIDE SEQUENCE [LARGE SCALE GENOMIC DNA]</scope>
    <source>
        <strain evidence="8 9">DSM 18119</strain>
    </source>
</reference>
<dbReference type="Pfam" id="PF01915">
    <property type="entry name" value="Glyco_hydro_3_C"/>
    <property type="match status" value="1"/>
</dbReference>
<dbReference type="Proteomes" id="UP000184048">
    <property type="component" value="Unassembled WGS sequence"/>
</dbReference>
<dbReference type="STRING" id="1121884.SAMN02745131_00121"/>
<dbReference type="InterPro" id="IPR036881">
    <property type="entry name" value="Glyco_hydro_3_C_sf"/>
</dbReference>
<dbReference type="AlphaFoldDB" id="A0A1M4SHN5"/>
<dbReference type="InterPro" id="IPR013783">
    <property type="entry name" value="Ig-like_fold"/>
</dbReference>
<dbReference type="PRINTS" id="PR00133">
    <property type="entry name" value="GLHYDRLASE3"/>
</dbReference>
<dbReference type="InterPro" id="IPR051915">
    <property type="entry name" value="Cellulose_Degrad_GH3"/>
</dbReference>
<dbReference type="Pfam" id="PF14310">
    <property type="entry name" value="Fn3-like"/>
    <property type="match status" value="1"/>
</dbReference>
<name>A0A1M4SHN5_9BACT</name>
<dbReference type="Gene3D" id="2.60.40.10">
    <property type="entry name" value="Immunoglobulins"/>
    <property type="match status" value="1"/>
</dbReference>
<dbReference type="Gene3D" id="3.20.20.300">
    <property type="entry name" value="Glycoside hydrolase, family 3, N-terminal domain"/>
    <property type="match status" value="1"/>
</dbReference>
<evidence type="ECO:0000313" key="9">
    <source>
        <dbReference type="Proteomes" id="UP000184048"/>
    </source>
</evidence>
<gene>
    <name evidence="8" type="ORF">SAMN02745131_00121</name>
</gene>
<dbReference type="GO" id="GO:0009251">
    <property type="term" value="P:glucan catabolic process"/>
    <property type="evidence" value="ECO:0007669"/>
    <property type="project" value="TreeGrafter"/>
</dbReference>
<organism evidence="8 9">
    <name type="scientific">Flavisolibacter ginsengisoli DSM 18119</name>
    <dbReference type="NCBI Taxonomy" id="1121884"/>
    <lineage>
        <taxon>Bacteria</taxon>
        <taxon>Pseudomonadati</taxon>
        <taxon>Bacteroidota</taxon>
        <taxon>Chitinophagia</taxon>
        <taxon>Chitinophagales</taxon>
        <taxon>Chitinophagaceae</taxon>
        <taxon>Flavisolibacter</taxon>
    </lineage>
</organism>
<dbReference type="EMBL" id="FQUU01000001">
    <property type="protein sequence ID" value="SHE31711.1"/>
    <property type="molecule type" value="Genomic_DNA"/>
</dbReference>
<keyword evidence="6" id="KW-0326">Glycosidase</keyword>
<dbReference type="PANTHER" id="PTHR30620">
    <property type="entry name" value="PERIPLASMIC BETA-GLUCOSIDASE-RELATED"/>
    <property type="match status" value="1"/>
</dbReference>
<dbReference type="SUPFAM" id="SSF51445">
    <property type="entry name" value="(Trans)glycosidases"/>
    <property type="match status" value="1"/>
</dbReference>
<evidence type="ECO:0000256" key="4">
    <source>
        <dbReference type="ARBA" id="ARBA00022729"/>
    </source>
</evidence>
<proteinExistence type="inferred from homology"/>
<accession>A0A1M4SHN5</accession>
<dbReference type="Gene3D" id="3.40.50.1700">
    <property type="entry name" value="Glycoside hydrolase family 3 C-terminal domain"/>
    <property type="match status" value="1"/>
</dbReference>
<dbReference type="SMART" id="SM01217">
    <property type="entry name" value="Fn3_like"/>
    <property type="match status" value="1"/>
</dbReference>
<dbReference type="RefSeq" id="WP_217652900.1">
    <property type="nucleotide sequence ID" value="NZ_FQUU01000001.1"/>
</dbReference>
<comment type="catalytic activity">
    <reaction evidence="1">
        <text>Hydrolysis of terminal, non-reducing beta-D-glucosyl residues with release of beta-D-glucose.</text>
        <dbReference type="EC" id="3.2.1.21"/>
    </reaction>
</comment>
<dbReference type="SUPFAM" id="SSF52279">
    <property type="entry name" value="Beta-D-glucan exohydrolase, C-terminal domain"/>
    <property type="match status" value="1"/>
</dbReference>
<dbReference type="FunFam" id="2.60.40.10:FF:000495">
    <property type="entry name" value="Periplasmic beta-glucosidase"/>
    <property type="match status" value="1"/>
</dbReference>
<dbReference type="InterPro" id="IPR001764">
    <property type="entry name" value="Glyco_hydro_3_N"/>
</dbReference>
<keyword evidence="4" id="KW-0732">Signal</keyword>
<dbReference type="EC" id="3.2.1.21" evidence="3"/>
<protein>
    <recommendedName>
        <fullName evidence="3">beta-glucosidase</fullName>
        <ecNumber evidence="3">3.2.1.21</ecNumber>
    </recommendedName>
</protein>
<keyword evidence="5" id="KW-0378">Hydrolase</keyword>
<dbReference type="GO" id="GO:0008422">
    <property type="term" value="F:beta-glucosidase activity"/>
    <property type="evidence" value="ECO:0007669"/>
    <property type="project" value="UniProtKB-EC"/>
</dbReference>
<comment type="similarity">
    <text evidence="2">Belongs to the glycosyl hydrolase 3 family.</text>
</comment>
<dbReference type="FunFam" id="3.20.20.300:FF:000007">
    <property type="entry name" value="Lysosomal beta glucosidase"/>
    <property type="match status" value="1"/>
</dbReference>
<dbReference type="InterPro" id="IPR017853">
    <property type="entry name" value="GH"/>
</dbReference>
<evidence type="ECO:0000256" key="1">
    <source>
        <dbReference type="ARBA" id="ARBA00000448"/>
    </source>
</evidence>
<evidence type="ECO:0000259" key="7">
    <source>
        <dbReference type="SMART" id="SM01217"/>
    </source>
</evidence>
<keyword evidence="9" id="KW-1185">Reference proteome</keyword>
<dbReference type="InterPro" id="IPR036962">
    <property type="entry name" value="Glyco_hydro_3_N_sf"/>
</dbReference>
<dbReference type="InterPro" id="IPR026891">
    <property type="entry name" value="Fn3-like"/>
</dbReference>
<dbReference type="InterPro" id="IPR002772">
    <property type="entry name" value="Glyco_hydro_3_C"/>
</dbReference>
<evidence type="ECO:0000256" key="2">
    <source>
        <dbReference type="ARBA" id="ARBA00005336"/>
    </source>
</evidence>